<keyword evidence="2" id="KW-1185">Reference proteome</keyword>
<accession>A0A158B151</accession>
<evidence type="ECO:0000313" key="2">
    <source>
        <dbReference type="Proteomes" id="UP000071859"/>
    </source>
</evidence>
<organism evidence="1 2">
    <name type="scientific">Caballeronia calidae</name>
    <dbReference type="NCBI Taxonomy" id="1777139"/>
    <lineage>
        <taxon>Bacteria</taxon>
        <taxon>Pseudomonadati</taxon>
        <taxon>Pseudomonadota</taxon>
        <taxon>Betaproteobacteria</taxon>
        <taxon>Burkholderiales</taxon>
        <taxon>Burkholderiaceae</taxon>
        <taxon>Caballeronia</taxon>
    </lineage>
</organism>
<gene>
    <name evidence="1" type="ORF">AWB78_02205</name>
</gene>
<dbReference type="Proteomes" id="UP000071859">
    <property type="component" value="Unassembled WGS sequence"/>
</dbReference>
<proteinExistence type="predicted"/>
<sequence>MRALLFYCFLRGIRNSVGLFALPLCGAAVHFSSRPSMESCFRFGLFALPPCGAAVHFFPASFYGILLSCRSISTAPVRGGSHFLCCCKESNQRNSYPHPKYFTPAPAQKHSRGPAVASALVGLTGLGSRTVCHIATHNKLVQHQIAPARFAADRSIGSARTSLLTLPSHGIGRRLVSLAYPSAARSAVPELSGAEPAPSRF</sequence>
<evidence type="ECO:0000313" key="1">
    <source>
        <dbReference type="EMBL" id="SAK63928.1"/>
    </source>
</evidence>
<comment type="caution">
    <text evidence="1">The sequence shown here is derived from an EMBL/GenBank/DDBJ whole genome shotgun (WGS) entry which is preliminary data.</text>
</comment>
<reference evidence="1" key="1">
    <citation type="submission" date="2016-01" db="EMBL/GenBank/DDBJ databases">
        <authorList>
            <person name="Peeters C."/>
        </authorList>
    </citation>
    <scope>NUCLEOTIDE SEQUENCE</scope>
    <source>
        <strain evidence="1">LMG 29321</strain>
    </source>
</reference>
<dbReference type="EMBL" id="FCOX02000008">
    <property type="protein sequence ID" value="SAK63928.1"/>
    <property type="molecule type" value="Genomic_DNA"/>
</dbReference>
<dbReference type="AlphaFoldDB" id="A0A158B151"/>
<protein>
    <submittedName>
        <fullName evidence="1">Uncharacterized protein</fullName>
    </submittedName>
</protein>
<name>A0A158B151_9BURK</name>